<dbReference type="GO" id="GO:0006271">
    <property type="term" value="P:DNA strand elongation involved in DNA replication"/>
    <property type="evidence" value="ECO:0007669"/>
    <property type="project" value="TreeGrafter"/>
</dbReference>
<evidence type="ECO:0000256" key="5">
    <source>
        <dbReference type="ARBA" id="ARBA00022695"/>
    </source>
</evidence>
<organism evidence="13">
    <name type="scientific">freshwater metagenome</name>
    <dbReference type="NCBI Taxonomy" id="449393"/>
    <lineage>
        <taxon>unclassified sequences</taxon>
        <taxon>metagenomes</taxon>
        <taxon>ecological metagenomes</taxon>
    </lineage>
</organism>
<name>A0A6J7JR59_9ZZZZ</name>
<keyword evidence="4" id="KW-0808">Transferase</keyword>
<protein>
    <submittedName>
        <fullName evidence="13">Unannotated protein</fullName>
    </submittedName>
</protein>
<evidence type="ECO:0000259" key="10">
    <source>
        <dbReference type="Pfam" id="PF00712"/>
    </source>
</evidence>
<dbReference type="GO" id="GO:0009360">
    <property type="term" value="C:DNA polymerase III complex"/>
    <property type="evidence" value="ECO:0007669"/>
    <property type="project" value="InterPro"/>
</dbReference>
<feature type="domain" description="DNA polymerase III beta sliding clamp C-terminal" evidence="12">
    <location>
        <begin position="248"/>
        <end position="347"/>
    </location>
</feature>
<dbReference type="InterPro" id="IPR046938">
    <property type="entry name" value="DNA_clamp_sf"/>
</dbReference>
<feature type="compositionally biased region" description="Basic and acidic residues" evidence="9">
    <location>
        <begin position="359"/>
        <end position="369"/>
    </location>
</feature>
<dbReference type="EMBL" id="CAFBNO010000002">
    <property type="protein sequence ID" value="CAB4946228.1"/>
    <property type="molecule type" value="Genomic_DNA"/>
</dbReference>
<dbReference type="InterPro" id="IPR022635">
    <property type="entry name" value="DNA_polIII_beta_C"/>
</dbReference>
<dbReference type="GO" id="GO:0005737">
    <property type="term" value="C:cytoplasm"/>
    <property type="evidence" value="ECO:0007669"/>
    <property type="project" value="UniProtKB-SubCell"/>
</dbReference>
<proteinExistence type="inferred from homology"/>
<keyword evidence="8" id="KW-0238">DNA-binding</keyword>
<feature type="region of interest" description="Disordered" evidence="9">
    <location>
        <begin position="350"/>
        <end position="381"/>
    </location>
</feature>
<evidence type="ECO:0000256" key="2">
    <source>
        <dbReference type="ARBA" id="ARBA00010752"/>
    </source>
</evidence>
<comment type="similarity">
    <text evidence="2">Belongs to the beta sliding clamp family.</text>
</comment>
<dbReference type="SMART" id="SM00480">
    <property type="entry name" value="POL3Bc"/>
    <property type="match status" value="1"/>
</dbReference>
<dbReference type="NCBIfam" id="TIGR00663">
    <property type="entry name" value="dnan"/>
    <property type="match status" value="1"/>
</dbReference>
<dbReference type="InterPro" id="IPR022634">
    <property type="entry name" value="DNA_polIII_beta_N"/>
</dbReference>
<dbReference type="GO" id="GO:0003887">
    <property type="term" value="F:DNA-directed DNA polymerase activity"/>
    <property type="evidence" value="ECO:0007669"/>
    <property type="project" value="UniProtKB-KW"/>
</dbReference>
<dbReference type="Gene3D" id="3.10.150.10">
    <property type="entry name" value="DNA Polymerase III, subunit A, domain 2"/>
    <property type="match status" value="3"/>
</dbReference>
<accession>A0A6J7JR59</accession>
<feature type="domain" description="DNA polymerase III beta sliding clamp N-terminal" evidence="10">
    <location>
        <begin position="1"/>
        <end position="118"/>
    </location>
</feature>
<dbReference type="CDD" id="cd00140">
    <property type="entry name" value="beta_clamp"/>
    <property type="match status" value="1"/>
</dbReference>
<keyword evidence="7" id="KW-0239">DNA-directed DNA polymerase</keyword>
<evidence type="ECO:0000313" key="13">
    <source>
        <dbReference type="EMBL" id="CAB4946228.1"/>
    </source>
</evidence>
<evidence type="ECO:0000259" key="11">
    <source>
        <dbReference type="Pfam" id="PF02767"/>
    </source>
</evidence>
<dbReference type="PANTHER" id="PTHR30478">
    <property type="entry name" value="DNA POLYMERASE III SUBUNIT BETA"/>
    <property type="match status" value="1"/>
</dbReference>
<gene>
    <name evidence="13" type="ORF">UFOPK3837_00135</name>
</gene>
<dbReference type="SUPFAM" id="SSF55979">
    <property type="entry name" value="DNA clamp"/>
    <property type="match status" value="3"/>
</dbReference>
<keyword evidence="5" id="KW-0548">Nucleotidyltransferase</keyword>
<dbReference type="PIRSF" id="PIRSF000804">
    <property type="entry name" value="DNA_pol_III_b"/>
    <property type="match status" value="1"/>
</dbReference>
<evidence type="ECO:0000256" key="8">
    <source>
        <dbReference type="ARBA" id="ARBA00023125"/>
    </source>
</evidence>
<dbReference type="Pfam" id="PF02768">
    <property type="entry name" value="DNA_pol3_beta_3"/>
    <property type="match status" value="1"/>
</dbReference>
<dbReference type="GO" id="GO:0003677">
    <property type="term" value="F:DNA binding"/>
    <property type="evidence" value="ECO:0007669"/>
    <property type="project" value="UniProtKB-KW"/>
</dbReference>
<dbReference type="Pfam" id="PF02767">
    <property type="entry name" value="DNA_pol3_beta_2"/>
    <property type="match status" value="1"/>
</dbReference>
<keyword evidence="6" id="KW-0235">DNA replication</keyword>
<keyword evidence="3" id="KW-0963">Cytoplasm</keyword>
<dbReference type="InterPro" id="IPR001001">
    <property type="entry name" value="DNA_polIII_beta"/>
</dbReference>
<dbReference type="InterPro" id="IPR022637">
    <property type="entry name" value="DNA_polIII_beta_cen"/>
</dbReference>
<comment type="subcellular location">
    <subcellularLocation>
        <location evidence="1">Cytoplasm</location>
    </subcellularLocation>
</comment>
<evidence type="ECO:0000256" key="9">
    <source>
        <dbReference type="SAM" id="MobiDB-lite"/>
    </source>
</evidence>
<dbReference type="PANTHER" id="PTHR30478:SF0">
    <property type="entry name" value="BETA SLIDING CLAMP"/>
    <property type="match status" value="1"/>
</dbReference>
<evidence type="ECO:0000259" key="12">
    <source>
        <dbReference type="Pfam" id="PF02768"/>
    </source>
</evidence>
<dbReference type="GO" id="GO:0008408">
    <property type="term" value="F:3'-5' exonuclease activity"/>
    <property type="evidence" value="ECO:0007669"/>
    <property type="project" value="InterPro"/>
</dbReference>
<dbReference type="Pfam" id="PF00712">
    <property type="entry name" value="DNA_pol3_beta"/>
    <property type="match status" value="1"/>
</dbReference>
<feature type="domain" description="DNA polymerase III beta sliding clamp central" evidence="11">
    <location>
        <begin position="128"/>
        <end position="244"/>
    </location>
</feature>
<evidence type="ECO:0000256" key="7">
    <source>
        <dbReference type="ARBA" id="ARBA00022932"/>
    </source>
</evidence>
<evidence type="ECO:0000256" key="3">
    <source>
        <dbReference type="ARBA" id="ARBA00022490"/>
    </source>
</evidence>
<evidence type="ECO:0000256" key="1">
    <source>
        <dbReference type="ARBA" id="ARBA00004496"/>
    </source>
</evidence>
<evidence type="ECO:0000256" key="6">
    <source>
        <dbReference type="ARBA" id="ARBA00022705"/>
    </source>
</evidence>
<evidence type="ECO:0000256" key="4">
    <source>
        <dbReference type="ARBA" id="ARBA00022679"/>
    </source>
</evidence>
<dbReference type="AlphaFoldDB" id="A0A6J7JR59"/>
<sequence>MKFQVNRDALSEAVSFAVRMLPQKKTLPILNAILIEADANAIRLSVYDHEVSARVEIVAQVESSGRALVSGRLLSDITSKLPNAPIEMSLDANKVLVKCGTVKFTLLTMPVEEYPNLPELPQAAGVVSADDFESAVNQVVVAASREDSTPQLNGILMETEDSSITLMATDRYRIAKRELTWKADASTGSSSSLVMAKTLREVSKSFANQGDITIAINKTEGREMIGFKAGNRSVTSLLLKGTFPAVRALFPDEIPNFAIVATQELIDSARRVSLVLERDDFIRFVFEDGSLTLEATGNETAQASESLNAELSGDQIALELKPQLLIDGLTGIHSEFVKVSFVRSENPNKPGPVLLSSHGSKEKTEEDNFRYLLQPRSPLAR</sequence>
<reference evidence="13" key="1">
    <citation type="submission" date="2020-05" db="EMBL/GenBank/DDBJ databases">
        <authorList>
            <person name="Chiriac C."/>
            <person name="Salcher M."/>
            <person name="Ghai R."/>
            <person name="Kavagutti S V."/>
        </authorList>
    </citation>
    <scope>NUCLEOTIDE SEQUENCE</scope>
</reference>